<evidence type="ECO:0000256" key="2">
    <source>
        <dbReference type="SAM" id="Phobius"/>
    </source>
</evidence>
<feature type="compositionally biased region" description="Low complexity" evidence="1">
    <location>
        <begin position="55"/>
        <end position="65"/>
    </location>
</feature>
<dbReference type="AlphaFoldDB" id="A0AAD2CYF3"/>
<protein>
    <submittedName>
        <fullName evidence="4">Uncharacterized protein</fullName>
    </submittedName>
</protein>
<sequence>MKKEILILLAIFVLTSEARLRDLKISTGASSSMGGSSTSSSTSGTTAGTGGVGQTGASSGSGLDSGESECEGIEFDCEILPRLVLVGIFGGLFLIAFCVCCCICMRGKWKWFCKCLFCCCCSRVLKCCWRLRCKCKCKKSKNSKAQPKIAPYNQNNSHNPPKNIQTQIKAPKIPFQHPNLASKPTLEIPPDQPRTNCLKISNQSSQSPDLESSTIYSQAKSSPLQIFA</sequence>
<dbReference type="EMBL" id="CAMPGE010016017">
    <property type="protein sequence ID" value="CAI2374599.1"/>
    <property type="molecule type" value="Genomic_DNA"/>
</dbReference>
<keyword evidence="3" id="KW-0732">Signal</keyword>
<feature type="region of interest" description="Disordered" evidence="1">
    <location>
        <begin position="28"/>
        <end position="65"/>
    </location>
</feature>
<feature type="transmembrane region" description="Helical" evidence="2">
    <location>
        <begin position="83"/>
        <end position="104"/>
    </location>
</feature>
<evidence type="ECO:0000313" key="4">
    <source>
        <dbReference type="EMBL" id="CAI2374599.1"/>
    </source>
</evidence>
<keyword evidence="2" id="KW-0472">Membrane</keyword>
<organism evidence="4 5">
    <name type="scientific">Euplotes crassus</name>
    <dbReference type="NCBI Taxonomy" id="5936"/>
    <lineage>
        <taxon>Eukaryota</taxon>
        <taxon>Sar</taxon>
        <taxon>Alveolata</taxon>
        <taxon>Ciliophora</taxon>
        <taxon>Intramacronucleata</taxon>
        <taxon>Spirotrichea</taxon>
        <taxon>Hypotrichia</taxon>
        <taxon>Euplotida</taxon>
        <taxon>Euplotidae</taxon>
        <taxon>Moneuplotes</taxon>
    </lineage>
</organism>
<feature type="compositionally biased region" description="Low complexity" evidence="1">
    <location>
        <begin position="28"/>
        <end position="46"/>
    </location>
</feature>
<keyword evidence="5" id="KW-1185">Reference proteome</keyword>
<feature type="signal peptide" evidence="3">
    <location>
        <begin position="1"/>
        <end position="18"/>
    </location>
</feature>
<reference evidence="4" key="1">
    <citation type="submission" date="2023-07" db="EMBL/GenBank/DDBJ databases">
        <authorList>
            <consortium name="AG Swart"/>
            <person name="Singh M."/>
            <person name="Singh A."/>
            <person name="Seah K."/>
            <person name="Emmerich C."/>
        </authorList>
    </citation>
    <scope>NUCLEOTIDE SEQUENCE</scope>
    <source>
        <strain evidence="4">DP1</strain>
    </source>
</reference>
<feature type="chain" id="PRO_5042144032" evidence="3">
    <location>
        <begin position="19"/>
        <end position="228"/>
    </location>
</feature>
<evidence type="ECO:0000256" key="3">
    <source>
        <dbReference type="SAM" id="SignalP"/>
    </source>
</evidence>
<accession>A0AAD2CYF3</accession>
<dbReference type="Proteomes" id="UP001295684">
    <property type="component" value="Unassembled WGS sequence"/>
</dbReference>
<keyword evidence="2" id="KW-1133">Transmembrane helix</keyword>
<comment type="caution">
    <text evidence="4">The sequence shown here is derived from an EMBL/GenBank/DDBJ whole genome shotgun (WGS) entry which is preliminary data.</text>
</comment>
<evidence type="ECO:0000256" key="1">
    <source>
        <dbReference type="SAM" id="MobiDB-lite"/>
    </source>
</evidence>
<evidence type="ECO:0000313" key="5">
    <source>
        <dbReference type="Proteomes" id="UP001295684"/>
    </source>
</evidence>
<name>A0AAD2CYF3_EUPCR</name>
<proteinExistence type="predicted"/>
<keyword evidence="2" id="KW-0812">Transmembrane</keyword>
<gene>
    <name evidence="4" type="ORF">ECRASSUSDP1_LOCUS15954</name>
</gene>